<dbReference type="Proteomes" id="UP000828390">
    <property type="component" value="Unassembled WGS sequence"/>
</dbReference>
<comment type="caution">
    <text evidence="2">The sequence shown here is derived from an EMBL/GenBank/DDBJ whole genome shotgun (WGS) entry which is preliminary data.</text>
</comment>
<keyword evidence="3" id="KW-1185">Reference proteome</keyword>
<keyword evidence="1" id="KW-0472">Membrane</keyword>
<reference evidence="2" key="1">
    <citation type="journal article" date="2019" name="bioRxiv">
        <title>The Genome of the Zebra Mussel, Dreissena polymorpha: A Resource for Invasive Species Research.</title>
        <authorList>
            <person name="McCartney M.A."/>
            <person name="Auch B."/>
            <person name="Kono T."/>
            <person name="Mallez S."/>
            <person name="Zhang Y."/>
            <person name="Obille A."/>
            <person name="Becker A."/>
            <person name="Abrahante J.E."/>
            <person name="Garbe J."/>
            <person name="Badalamenti J.P."/>
            <person name="Herman A."/>
            <person name="Mangelson H."/>
            <person name="Liachko I."/>
            <person name="Sullivan S."/>
            <person name="Sone E.D."/>
            <person name="Koren S."/>
            <person name="Silverstein K.A.T."/>
            <person name="Beckman K.B."/>
            <person name="Gohl D.M."/>
        </authorList>
    </citation>
    <scope>NUCLEOTIDE SEQUENCE</scope>
    <source>
        <strain evidence="2">Duluth1</strain>
        <tissue evidence="2">Whole animal</tissue>
    </source>
</reference>
<keyword evidence="1" id="KW-1133">Transmembrane helix</keyword>
<sequence length="70" mass="8657">MAGRWLRDREVPGSNPALITAISLIKKCIPHLPLSTQVYTWYYYYYYCCCCCCCCCCCYYYYYYDYYYYY</sequence>
<gene>
    <name evidence="2" type="ORF">DPMN_057352</name>
</gene>
<proteinExistence type="predicted"/>
<keyword evidence="1" id="KW-0812">Transmembrane</keyword>
<accession>A0A9D4HE09</accession>
<reference evidence="2" key="2">
    <citation type="submission" date="2020-11" db="EMBL/GenBank/DDBJ databases">
        <authorList>
            <person name="McCartney M.A."/>
            <person name="Auch B."/>
            <person name="Kono T."/>
            <person name="Mallez S."/>
            <person name="Becker A."/>
            <person name="Gohl D.M."/>
            <person name="Silverstein K.A.T."/>
            <person name="Koren S."/>
            <person name="Bechman K.B."/>
            <person name="Herman A."/>
            <person name="Abrahante J.E."/>
            <person name="Garbe J."/>
        </authorList>
    </citation>
    <scope>NUCLEOTIDE SEQUENCE</scope>
    <source>
        <strain evidence="2">Duluth1</strain>
        <tissue evidence="2">Whole animal</tissue>
    </source>
</reference>
<dbReference type="EMBL" id="JAIWYP010000013">
    <property type="protein sequence ID" value="KAH3714663.1"/>
    <property type="molecule type" value="Genomic_DNA"/>
</dbReference>
<organism evidence="2 3">
    <name type="scientific">Dreissena polymorpha</name>
    <name type="common">Zebra mussel</name>
    <name type="synonym">Mytilus polymorpha</name>
    <dbReference type="NCBI Taxonomy" id="45954"/>
    <lineage>
        <taxon>Eukaryota</taxon>
        <taxon>Metazoa</taxon>
        <taxon>Spiralia</taxon>
        <taxon>Lophotrochozoa</taxon>
        <taxon>Mollusca</taxon>
        <taxon>Bivalvia</taxon>
        <taxon>Autobranchia</taxon>
        <taxon>Heteroconchia</taxon>
        <taxon>Euheterodonta</taxon>
        <taxon>Imparidentia</taxon>
        <taxon>Neoheterodontei</taxon>
        <taxon>Myida</taxon>
        <taxon>Dreissenoidea</taxon>
        <taxon>Dreissenidae</taxon>
        <taxon>Dreissena</taxon>
    </lineage>
</organism>
<dbReference type="AlphaFoldDB" id="A0A9D4HE09"/>
<evidence type="ECO:0000313" key="3">
    <source>
        <dbReference type="Proteomes" id="UP000828390"/>
    </source>
</evidence>
<evidence type="ECO:0000313" key="2">
    <source>
        <dbReference type="EMBL" id="KAH3714663.1"/>
    </source>
</evidence>
<feature type="transmembrane region" description="Helical" evidence="1">
    <location>
        <begin position="44"/>
        <end position="64"/>
    </location>
</feature>
<protein>
    <submittedName>
        <fullName evidence="2">Uncharacterized protein</fullName>
    </submittedName>
</protein>
<evidence type="ECO:0000256" key="1">
    <source>
        <dbReference type="SAM" id="Phobius"/>
    </source>
</evidence>
<name>A0A9D4HE09_DREPO</name>